<dbReference type="SUPFAM" id="SSF102829">
    <property type="entry name" value="Cell division protein ZapA-like"/>
    <property type="match status" value="1"/>
</dbReference>
<dbReference type="AlphaFoldDB" id="A0A255YDE0"/>
<sequence>MSAVQAVELGGENGHFRAGEPVGATRKRNRCHRTAPPHRCGRPERSAHGPGRRPRPPRPDRGGGQRHRGGARCAAGRERLMGQALLTIAGRSYRIPARDGDEARISRLGDELSARAHRLTTALGVLPENQLLVLVSLMLADELAEARGANPPSLAPVTAAATATAAPDLSRLAALVERLEAIART</sequence>
<feature type="region of interest" description="Disordered" evidence="1">
    <location>
        <begin position="1"/>
        <end position="73"/>
    </location>
</feature>
<proteinExistence type="predicted"/>
<evidence type="ECO:0000256" key="1">
    <source>
        <dbReference type="SAM" id="MobiDB-lite"/>
    </source>
</evidence>
<dbReference type="Proteomes" id="UP000216991">
    <property type="component" value="Unassembled WGS sequence"/>
</dbReference>
<dbReference type="InterPro" id="IPR036192">
    <property type="entry name" value="Cell_div_ZapA-like_sf"/>
</dbReference>
<evidence type="ECO:0008006" key="4">
    <source>
        <dbReference type="Google" id="ProtNLM"/>
    </source>
</evidence>
<dbReference type="OrthoDB" id="9797575at2"/>
<evidence type="ECO:0000313" key="3">
    <source>
        <dbReference type="Proteomes" id="UP000216991"/>
    </source>
</evidence>
<dbReference type="Pfam" id="PF05164">
    <property type="entry name" value="ZapA"/>
    <property type="match status" value="1"/>
</dbReference>
<accession>A0A255YDE0</accession>
<evidence type="ECO:0000313" key="2">
    <source>
        <dbReference type="EMBL" id="OYQ27208.1"/>
    </source>
</evidence>
<dbReference type="InterPro" id="IPR007838">
    <property type="entry name" value="Cell_div_ZapA-like"/>
</dbReference>
<keyword evidence="3" id="KW-1185">Reference proteome</keyword>
<organism evidence="2 3">
    <name type="scientific">Sandarakinorhabdus cyanobacteriorum</name>
    <dbReference type="NCBI Taxonomy" id="1981098"/>
    <lineage>
        <taxon>Bacteria</taxon>
        <taxon>Pseudomonadati</taxon>
        <taxon>Pseudomonadota</taxon>
        <taxon>Alphaproteobacteria</taxon>
        <taxon>Sphingomonadales</taxon>
        <taxon>Sphingosinicellaceae</taxon>
        <taxon>Sandarakinorhabdus</taxon>
    </lineage>
</organism>
<dbReference type="EMBL" id="NOXT01000114">
    <property type="protein sequence ID" value="OYQ27208.1"/>
    <property type="molecule type" value="Genomic_DNA"/>
</dbReference>
<reference evidence="2 3" key="1">
    <citation type="submission" date="2017-07" db="EMBL/GenBank/DDBJ databases">
        <title>Sandarakinorhabdus cyanobacteriorum sp. nov., a novel bacterium isolated from cyanobacterial aggregates in a eutrophic lake.</title>
        <authorList>
            <person name="Cai H."/>
        </authorList>
    </citation>
    <scope>NUCLEOTIDE SEQUENCE [LARGE SCALE GENOMIC DNA]</scope>
    <source>
        <strain evidence="2 3">TH057</strain>
    </source>
</reference>
<protein>
    <recommendedName>
        <fullName evidence="4">Cell division protein ZapA</fullName>
    </recommendedName>
</protein>
<comment type="caution">
    <text evidence="2">The sequence shown here is derived from an EMBL/GenBank/DDBJ whole genome shotgun (WGS) entry which is preliminary data.</text>
</comment>
<gene>
    <name evidence="2" type="ORF">CHU93_10730</name>
</gene>
<feature type="compositionally biased region" description="Basic residues" evidence="1">
    <location>
        <begin position="25"/>
        <end position="40"/>
    </location>
</feature>
<name>A0A255YDE0_9SPHN</name>